<evidence type="ECO:0000313" key="2">
    <source>
        <dbReference type="Proteomes" id="UP000287247"/>
    </source>
</evidence>
<proteinExistence type="predicted"/>
<dbReference type="EMBL" id="BDQK01000013">
    <property type="protein sequence ID" value="GBF80889.1"/>
    <property type="molecule type" value="Genomic_DNA"/>
</dbReference>
<dbReference type="Proteomes" id="UP000287247">
    <property type="component" value="Unassembled WGS sequence"/>
</dbReference>
<sequence>MHIGYDPKKNQRNIVERGLSFDDVVFLNWDQALIRIDDRKDYGEVRYNAFAIGEDGKAYSVTFTLRGDVVWIISFRRARNKERRFYEQRS</sequence>
<organism evidence="1 2">
    <name type="scientific">Aphanothece sacrum FPU1</name>
    <dbReference type="NCBI Taxonomy" id="1920663"/>
    <lineage>
        <taxon>Bacteria</taxon>
        <taxon>Bacillati</taxon>
        <taxon>Cyanobacteriota</taxon>
        <taxon>Cyanophyceae</taxon>
        <taxon>Oscillatoriophycideae</taxon>
        <taxon>Chroococcales</taxon>
        <taxon>Aphanothecaceae</taxon>
        <taxon>Aphanothece</taxon>
    </lineage>
</organism>
<dbReference type="Pfam" id="PF04365">
    <property type="entry name" value="BrnT_toxin"/>
    <property type="match status" value="1"/>
</dbReference>
<evidence type="ECO:0000313" key="1">
    <source>
        <dbReference type="EMBL" id="GBF80889.1"/>
    </source>
</evidence>
<dbReference type="AlphaFoldDB" id="A0A401II26"/>
<accession>A0A401II26</accession>
<reference evidence="2" key="1">
    <citation type="submission" date="2017-05" db="EMBL/GenBank/DDBJ databases">
        <title>Physiological properties and genetic analysis related to exopolysaccharide production of fresh-water unicellular cyanobacterium Aphanothece sacrum, Suizenji Nori, that has been cultured as a food source in Japan.</title>
        <authorList>
            <person name="Kanesaki Y."/>
            <person name="Yoshikawa S."/>
            <person name="Ohki K."/>
        </authorList>
    </citation>
    <scope>NUCLEOTIDE SEQUENCE [LARGE SCALE GENOMIC DNA]</scope>
    <source>
        <strain evidence="2">FPU1</strain>
    </source>
</reference>
<comment type="caution">
    <text evidence="1">The sequence shown here is derived from an EMBL/GenBank/DDBJ whole genome shotgun (WGS) entry which is preliminary data.</text>
</comment>
<dbReference type="InterPro" id="IPR038573">
    <property type="entry name" value="BrnT_sf"/>
</dbReference>
<dbReference type="Gene3D" id="3.10.450.530">
    <property type="entry name" value="Ribonuclease toxin, BrnT, of type II toxin-antitoxin system"/>
    <property type="match status" value="1"/>
</dbReference>
<name>A0A401II26_APHSA</name>
<gene>
    <name evidence="1" type="ORF">AsFPU1_2297</name>
</gene>
<dbReference type="InterPro" id="IPR007460">
    <property type="entry name" value="BrnT_toxin"/>
</dbReference>
<evidence type="ECO:0008006" key="3">
    <source>
        <dbReference type="Google" id="ProtNLM"/>
    </source>
</evidence>
<protein>
    <recommendedName>
        <fullName evidence="3">BrnT family toxin</fullName>
    </recommendedName>
</protein>
<dbReference type="OrthoDB" id="428036at2"/>
<keyword evidence="2" id="KW-1185">Reference proteome</keyword>